<keyword evidence="7" id="KW-0479">Metal-binding</keyword>
<dbReference type="RefSeq" id="WP_253059101.1">
    <property type="nucleotide sequence ID" value="NZ_JAMXWM010000003.1"/>
</dbReference>
<comment type="cofactor">
    <cofactor evidence="2">
        <name>Mg(2+)</name>
        <dbReference type="ChEBI" id="CHEBI:18420"/>
    </cofactor>
</comment>
<protein>
    <submittedName>
        <fullName evidence="10">Aminopeptidase</fullName>
    </submittedName>
</protein>
<evidence type="ECO:0000256" key="9">
    <source>
        <dbReference type="ARBA" id="ARBA00023049"/>
    </source>
</evidence>
<evidence type="ECO:0000256" key="4">
    <source>
        <dbReference type="ARBA" id="ARBA00008236"/>
    </source>
</evidence>
<evidence type="ECO:0000256" key="1">
    <source>
        <dbReference type="ARBA" id="ARBA00001941"/>
    </source>
</evidence>
<dbReference type="PRINTS" id="PR00919">
    <property type="entry name" value="THERMOPTASE"/>
</dbReference>
<dbReference type="InterPro" id="IPR035097">
    <property type="entry name" value="M29_N-terminal"/>
</dbReference>
<dbReference type="Proteomes" id="UP001597399">
    <property type="component" value="Unassembled WGS sequence"/>
</dbReference>
<dbReference type="SUPFAM" id="SSF144052">
    <property type="entry name" value="Thermophilic metalloprotease-like"/>
    <property type="match status" value="1"/>
</dbReference>
<dbReference type="InterPro" id="IPR052170">
    <property type="entry name" value="M29_Exopeptidase"/>
</dbReference>
<dbReference type="GO" id="GO:0004177">
    <property type="term" value="F:aminopeptidase activity"/>
    <property type="evidence" value="ECO:0007669"/>
    <property type="project" value="UniProtKB-KW"/>
</dbReference>
<evidence type="ECO:0000256" key="8">
    <source>
        <dbReference type="ARBA" id="ARBA00022801"/>
    </source>
</evidence>
<dbReference type="Gene3D" id="3.40.1830.10">
    <property type="entry name" value="Thermophilic metalloprotease (M29)"/>
    <property type="match status" value="1"/>
</dbReference>
<dbReference type="PANTHER" id="PTHR34448">
    <property type="entry name" value="AMINOPEPTIDASE"/>
    <property type="match status" value="1"/>
</dbReference>
<comment type="cofactor">
    <cofactor evidence="3">
        <name>Zn(2+)</name>
        <dbReference type="ChEBI" id="CHEBI:29105"/>
    </cofactor>
</comment>
<keyword evidence="6" id="KW-0645">Protease</keyword>
<evidence type="ECO:0000256" key="6">
    <source>
        <dbReference type="ARBA" id="ARBA00022670"/>
    </source>
</evidence>
<comment type="similarity">
    <text evidence="4">Belongs to the peptidase M29 family.</text>
</comment>
<sequence>MKTFAQKLEKYAELAVKVGANVQKGQEVLIKAPIDAGELVRIVTEKAYEAGAKRVFFNWTDDKLDHLRLKHASDAVIGDYPVWKANKLEDLVKRGAACIDIRTTGIGMMDGIDPKKAALDQETMWRALNTYYDYRMSDRVSWTILIYPTVDWAKKLFPGKIRELALADLWDVIFKMTRVDCDDPVQAWEDHKKTLADKVSFLNKKKYKRLHYKAPGTDLEIEFDPAYHWDGGSAVNSSGTTFVPNIPTEEVYTLPVKNGVNGTVMATRPLVYGGKLIEKLSVTFENGRITHVNAKEGEELVNHLIETDEGSHFLGEVALVPNDSPISKSGLVFFTTLYDENASCHLAIGKAYPTCLDGGTEMSVEELKKHGVNDSLIHVDFMVGSDQLDIDGENAEGEWEPVFRNGVWAFD</sequence>
<reference evidence="11" key="1">
    <citation type="journal article" date="2019" name="Int. J. Syst. Evol. Microbiol.">
        <title>The Global Catalogue of Microorganisms (GCM) 10K type strain sequencing project: providing services to taxonomists for standard genome sequencing and annotation.</title>
        <authorList>
            <consortium name="The Broad Institute Genomics Platform"/>
            <consortium name="The Broad Institute Genome Sequencing Center for Infectious Disease"/>
            <person name="Wu L."/>
            <person name="Ma J."/>
        </authorList>
    </citation>
    <scope>NUCLEOTIDE SEQUENCE [LARGE SCALE GENOMIC DNA]</scope>
    <source>
        <strain evidence="11">TISTR 2466</strain>
    </source>
</reference>
<keyword evidence="5 10" id="KW-0031">Aminopeptidase</keyword>
<gene>
    <name evidence="10" type="ORF">ACFSUE_00165</name>
</gene>
<evidence type="ECO:0000256" key="2">
    <source>
        <dbReference type="ARBA" id="ARBA00001946"/>
    </source>
</evidence>
<evidence type="ECO:0000313" key="10">
    <source>
        <dbReference type="EMBL" id="MFD2692062.1"/>
    </source>
</evidence>
<proteinExistence type="inferred from homology"/>
<dbReference type="PANTHER" id="PTHR34448:SF3">
    <property type="entry name" value="AMINOPEPTIDASE AMPS"/>
    <property type="match status" value="1"/>
</dbReference>
<keyword evidence="9" id="KW-0482">Metalloprotease</keyword>
<comment type="cofactor">
    <cofactor evidence="1">
        <name>Co(2+)</name>
        <dbReference type="ChEBI" id="CHEBI:48828"/>
    </cofactor>
</comment>
<keyword evidence="11" id="KW-1185">Reference proteome</keyword>
<organism evidence="10 11">
    <name type="scientific">Sporolactobacillus shoreicorticis</name>
    <dbReference type="NCBI Taxonomy" id="1923877"/>
    <lineage>
        <taxon>Bacteria</taxon>
        <taxon>Bacillati</taxon>
        <taxon>Bacillota</taxon>
        <taxon>Bacilli</taxon>
        <taxon>Bacillales</taxon>
        <taxon>Sporolactobacillaceae</taxon>
        <taxon>Sporolactobacillus</taxon>
    </lineage>
</organism>
<keyword evidence="8" id="KW-0378">Hydrolase</keyword>
<dbReference type="EMBL" id="JBHUMQ010000001">
    <property type="protein sequence ID" value="MFD2692062.1"/>
    <property type="molecule type" value="Genomic_DNA"/>
</dbReference>
<evidence type="ECO:0000256" key="3">
    <source>
        <dbReference type="ARBA" id="ARBA00001947"/>
    </source>
</evidence>
<accession>A0ABW5RZA0</accession>
<evidence type="ECO:0000256" key="7">
    <source>
        <dbReference type="ARBA" id="ARBA00022723"/>
    </source>
</evidence>
<name>A0ABW5RZA0_9BACL</name>
<dbReference type="Pfam" id="PF02073">
    <property type="entry name" value="Peptidase_M29"/>
    <property type="match status" value="1"/>
</dbReference>
<evidence type="ECO:0000313" key="11">
    <source>
        <dbReference type="Proteomes" id="UP001597399"/>
    </source>
</evidence>
<evidence type="ECO:0000256" key="5">
    <source>
        <dbReference type="ARBA" id="ARBA00022438"/>
    </source>
</evidence>
<dbReference type="InterPro" id="IPR000787">
    <property type="entry name" value="Peptidase_M29"/>
</dbReference>
<comment type="caution">
    <text evidence="10">The sequence shown here is derived from an EMBL/GenBank/DDBJ whole genome shotgun (WGS) entry which is preliminary data.</text>
</comment>